<dbReference type="Proteomes" id="UP000193218">
    <property type="component" value="Unassembled WGS sequence"/>
</dbReference>
<keyword evidence="1 3" id="KW-0853">WD repeat</keyword>
<dbReference type="GeneID" id="33559349"/>
<dbReference type="Gene3D" id="2.130.10.10">
    <property type="entry name" value="YVTN repeat-like/Quinoprotein amine dehydrogenase"/>
    <property type="match status" value="1"/>
</dbReference>
<evidence type="ECO:0000313" key="6">
    <source>
        <dbReference type="Proteomes" id="UP000193218"/>
    </source>
</evidence>
<dbReference type="PRINTS" id="PR00320">
    <property type="entry name" value="GPROTEINBRPT"/>
</dbReference>
<gene>
    <name evidence="5" type="ORF">BD324DRAFT_643383</name>
</gene>
<accession>A0A1Y1U8M2</accession>
<feature type="domain" description="WDR5-like beta-propeller" evidence="4">
    <location>
        <begin position="28"/>
        <end position="356"/>
    </location>
</feature>
<evidence type="ECO:0000313" key="5">
    <source>
        <dbReference type="EMBL" id="ORX34390.1"/>
    </source>
</evidence>
<dbReference type="CDD" id="cd00200">
    <property type="entry name" value="WD40"/>
    <property type="match status" value="1"/>
</dbReference>
<dbReference type="SMART" id="SM00320">
    <property type="entry name" value="WD40"/>
    <property type="match status" value="6"/>
</dbReference>
<keyword evidence="6" id="KW-1185">Reference proteome</keyword>
<evidence type="ECO:0000259" key="4">
    <source>
        <dbReference type="Pfam" id="PF25175"/>
    </source>
</evidence>
<dbReference type="InterPro" id="IPR019775">
    <property type="entry name" value="WD40_repeat_CS"/>
</dbReference>
<reference evidence="5 6" key="1">
    <citation type="submission" date="2017-03" db="EMBL/GenBank/DDBJ databases">
        <title>Widespread Adenine N6-methylation of Active Genes in Fungi.</title>
        <authorList>
            <consortium name="DOE Joint Genome Institute"/>
            <person name="Mondo S.J."/>
            <person name="Dannebaum R.O."/>
            <person name="Kuo R.C."/>
            <person name="Louie K.B."/>
            <person name="Bewick A.J."/>
            <person name="Labutti K."/>
            <person name="Haridas S."/>
            <person name="Kuo A."/>
            <person name="Salamov A."/>
            <person name="Ahrendt S.R."/>
            <person name="Lau R."/>
            <person name="Bowen B.P."/>
            <person name="Lipzen A."/>
            <person name="Sullivan W."/>
            <person name="Andreopoulos W.B."/>
            <person name="Clum A."/>
            <person name="Lindquist E."/>
            <person name="Daum C."/>
            <person name="Northen T.R."/>
            <person name="Ramamoorthy G."/>
            <person name="Schmitz R.J."/>
            <person name="Gryganskyi A."/>
            <person name="Culley D."/>
            <person name="Magnuson J."/>
            <person name="James T.Y."/>
            <person name="O'Malley M.A."/>
            <person name="Stajich J.E."/>
            <person name="Spatafora J.W."/>
            <person name="Visel A."/>
            <person name="Grigoriev I.V."/>
        </authorList>
    </citation>
    <scope>NUCLEOTIDE SEQUENCE [LARGE SCALE GENOMIC DNA]</scope>
    <source>
        <strain evidence="5 6">NRRL Y-17943</strain>
    </source>
</reference>
<evidence type="ECO:0000256" key="1">
    <source>
        <dbReference type="ARBA" id="ARBA00022574"/>
    </source>
</evidence>
<dbReference type="InterPro" id="IPR059122">
    <property type="entry name" value="Beta-prop_WDR5-like"/>
</dbReference>
<dbReference type="PROSITE" id="PS50082">
    <property type="entry name" value="WD_REPEATS_2"/>
    <property type="match status" value="4"/>
</dbReference>
<dbReference type="PANTHER" id="PTHR22847:SF637">
    <property type="entry name" value="WD REPEAT DOMAIN 5B"/>
    <property type="match status" value="1"/>
</dbReference>
<dbReference type="PANTHER" id="PTHR22847">
    <property type="entry name" value="WD40 REPEAT PROTEIN"/>
    <property type="match status" value="1"/>
</dbReference>
<proteinExistence type="predicted"/>
<evidence type="ECO:0000256" key="3">
    <source>
        <dbReference type="PROSITE-ProRule" id="PRU00221"/>
    </source>
</evidence>
<organism evidence="5 6">
    <name type="scientific">Kockovaella imperatae</name>
    <dbReference type="NCBI Taxonomy" id="4999"/>
    <lineage>
        <taxon>Eukaryota</taxon>
        <taxon>Fungi</taxon>
        <taxon>Dikarya</taxon>
        <taxon>Basidiomycota</taxon>
        <taxon>Agaricomycotina</taxon>
        <taxon>Tremellomycetes</taxon>
        <taxon>Tremellales</taxon>
        <taxon>Cuniculitremaceae</taxon>
        <taxon>Kockovaella</taxon>
    </lineage>
</organism>
<evidence type="ECO:0000256" key="2">
    <source>
        <dbReference type="ARBA" id="ARBA00022737"/>
    </source>
</evidence>
<name>A0A1Y1U8M2_9TREE</name>
<dbReference type="Pfam" id="PF25175">
    <property type="entry name" value="Beta-prop_WDR5"/>
    <property type="match status" value="1"/>
</dbReference>
<dbReference type="OrthoDB" id="674604at2759"/>
<dbReference type="AlphaFoldDB" id="A0A1Y1U8M2"/>
<dbReference type="InterPro" id="IPR001680">
    <property type="entry name" value="WD40_rpt"/>
</dbReference>
<dbReference type="GO" id="GO:0042393">
    <property type="term" value="F:histone binding"/>
    <property type="evidence" value="ECO:0007669"/>
    <property type="project" value="TreeGrafter"/>
</dbReference>
<protein>
    <submittedName>
        <fullName evidence="5">WD40-repeat-containing domain protein</fullName>
    </submittedName>
</protein>
<dbReference type="InterPro" id="IPR036322">
    <property type="entry name" value="WD40_repeat_dom_sf"/>
</dbReference>
<dbReference type="InterPro" id="IPR015943">
    <property type="entry name" value="WD40/YVTN_repeat-like_dom_sf"/>
</dbReference>
<comment type="caution">
    <text evidence="5">The sequence shown here is derived from an EMBL/GenBank/DDBJ whole genome shotgun (WGS) entry which is preliminary data.</text>
</comment>
<dbReference type="PROSITE" id="PS00678">
    <property type="entry name" value="WD_REPEATS_1"/>
    <property type="match status" value="2"/>
</dbReference>
<keyword evidence="2" id="KW-0677">Repeat</keyword>
<sequence>MAIQPSPEAGPSTPPNGRLPNYKLCHSLSGHSRAVTACCFSADGSELISAGADGTVNIWDPKVGAHKSSFQAHRAGINDISLSPDSLYLATASDDNTILVFHTTSTSTARHPTPLRRLVGHTAPVLSVAFSPKSNLVVSGSIDESAIIWDVRGGRVLRTLPAHSDMVWTVGWDNEGGMVITGSADGLIRLWDASTGQCLKTLDNESNSPFSYAAFTPSSTFLLSSTLSSTIRIHNIYTSKVLKTLRAPGTLVSERFPCPVVIIPALEGSTPLDRPDKPDAPRLGYSVDSRAAWIGSGSENGKFVIWELSSRRVIQVLETPEPSTIPSPIVAVAASPDGRTIVTGHLEPEKVIRIWRDDA</sequence>
<feature type="repeat" description="WD" evidence="3">
    <location>
        <begin position="70"/>
        <end position="111"/>
    </location>
</feature>
<dbReference type="STRING" id="4999.A0A1Y1U8M2"/>
<dbReference type="PROSITE" id="PS50294">
    <property type="entry name" value="WD_REPEATS_REGION"/>
    <property type="match status" value="4"/>
</dbReference>
<dbReference type="SUPFAM" id="SSF50978">
    <property type="entry name" value="WD40 repeat-like"/>
    <property type="match status" value="1"/>
</dbReference>
<dbReference type="InterPro" id="IPR020472">
    <property type="entry name" value="WD40_PAC1"/>
</dbReference>
<dbReference type="RefSeq" id="XP_021868653.1">
    <property type="nucleotide sequence ID" value="XM_022017540.1"/>
</dbReference>
<feature type="repeat" description="WD" evidence="3">
    <location>
        <begin position="160"/>
        <end position="201"/>
    </location>
</feature>
<feature type="repeat" description="WD" evidence="3">
    <location>
        <begin position="28"/>
        <end position="60"/>
    </location>
</feature>
<dbReference type="EMBL" id="NBSH01000014">
    <property type="protein sequence ID" value="ORX34390.1"/>
    <property type="molecule type" value="Genomic_DNA"/>
</dbReference>
<dbReference type="GO" id="GO:0048188">
    <property type="term" value="C:Set1C/COMPASS complex"/>
    <property type="evidence" value="ECO:0007669"/>
    <property type="project" value="TreeGrafter"/>
</dbReference>
<dbReference type="InParanoid" id="A0A1Y1U8M2"/>
<feature type="repeat" description="WD" evidence="3">
    <location>
        <begin position="118"/>
        <end position="159"/>
    </location>
</feature>